<gene>
    <name evidence="12" type="ORF">FSP39_011927</name>
</gene>
<dbReference type="GO" id="GO:0016020">
    <property type="term" value="C:membrane"/>
    <property type="evidence" value="ECO:0007669"/>
    <property type="project" value="UniProtKB-SubCell"/>
</dbReference>
<feature type="compositionally biased region" description="Polar residues" evidence="9">
    <location>
        <begin position="236"/>
        <end position="252"/>
    </location>
</feature>
<dbReference type="CDD" id="cd00637">
    <property type="entry name" value="7tm_classA_rhodopsin-like"/>
    <property type="match status" value="1"/>
</dbReference>
<feature type="transmembrane region" description="Helical" evidence="10">
    <location>
        <begin position="421"/>
        <end position="443"/>
    </location>
</feature>
<evidence type="ECO:0000256" key="6">
    <source>
        <dbReference type="ARBA" id="ARBA00023170"/>
    </source>
</evidence>
<dbReference type="Gene3D" id="1.20.1070.10">
    <property type="entry name" value="Rhodopsin 7-helix transmembrane proteins"/>
    <property type="match status" value="2"/>
</dbReference>
<keyword evidence="5 10" id="KW-0472">Membrane</keyword>
<proteinExistence type="inferred from homology"/>
<feature type="transmembrane region" description="Helical" evidence="10">
    <location>
        <begin position="20"/>
        <end position="42"/>
    </location>
</feature>
<keyword evidence="7 8" id="KW-0807">Transducer</keyword>
<keyword evidence="13" id="KW-1185">Reference proteome</keyword>
<evidence type="ECO:0000256" key="3">
    <source>
        <dbReference type="ARBA" id="ARBA00022989"/>
    </source>
</evidence>
<evidence type="ECO:0000313" key="13">
    <source>
        <dbReference type="Proteomes" id="UP001186944"/>
    </source>
</evidence>
<evidence type="ECO:0000256" key="7">
    <source>
        <dbReference type="ARBA" id="ARBA00023224"/>
    </source>
</evidence>
<evidence type="ECO:0000256" key="8">
    <source>
        <dbReference type="RuleBase" id="RU000688"/>
    </source>
</evidence>
<feature type="domain" description="G-protein coupled receptors family 1 profile" evidence="11">
    <location>
        <begin position="36"/>
        <end position="483"/>
    </location>
</feature>
<dbReference type="Proteomes" id="UP001186944">
    <property type="component" value="Unassembled WGS sequence"/>
</dbReference>
<evidence type="ECO:0000256" key="2">
    <source>
        <dbReference type="ARBA" id="ARBA00022692"/>
    </source>
</evidence>
<dbReference type="PANTHER" id="PTHR24238:SF47">
    <property type="entry name" value="ECDYSTEROIDS_DOPAMINE RECEPTOR-RELATED"/>
    <property type="match status" value="1"/>
</dbReference>
<keyword evidence="4 8" id="KW-0297">G-protein coupled receptor</keyword>
<accession>A0AA89BR26</accession>
<dbReference type="PRINTS" id="PR00237">
    <property type="entry name" value="GPCRRHODOPSN"/>
</dbReference>
<dbReference type="PROSITE" id="PS00237">
    <property type="entry name" value="G_PROTEIN_RECEP_F1_1"/>
    <property type="match status" value="1"/>
</dbReference>
<evidence type="ECO:0000256" key="9">
    <source>
        <dbReference type="SAM" id="MobiDB-lite"/>
    </source>
</evidence>
<name>A0AA89BR26_PINIB</name>
<evidence type="ECO:0000313" key="12">
    <source>
        <dbReference type="EMBL" id="KAK3087881.1"/>
    </source>
</evidence>
<reference evidence="12" key="1">
    <citation type="submission" date="2019-08" db="EMBL/GenBank/DDBJ databases">
        <title>The improved chromosome-level genome for the pearl oyster Pinctada fucata martensii using PacBio sequencing and Hi-C.</title>
        <authorList>
            <person name="Zheng Z."/>
        </authorList>
    </citation>
    <scope>NUCLEOTIDE SEQUENCE</scope>
    <source>
        <strain evidence="12">ZZ-2019</strain>
        <tissue evidence="12">Adductor muscle</tissue>
    </source>
</reference>
<evidence type="ECO:0000256" key="5">
    <source>
        <dbReference type="ARBA" id="ARBA00023136"/>
    </source>
</evidence>
<dbReference type="GO" id="GO:0004930">
    <property type="term" value="F:G protein-coupled receptor activity"/>
    <property type="evidence" value="ECO:0007669"/>
    <property type="project" value="UniProtKB-KW"/>
</dbReference>
<keyword evidence="6 8" id="KW-0675">Receptor</keyword>
<dbReference type="EMBL" id="VSWD01000011">
    <property type="protein sequence ID" value="KAK3087881.1"/>
    <property type="molecule type" value="Genomic_DNA"/>
</dbReference>
<dbReference type="InterPro" id="IPR017452">
    <property type="entry name" value="GPCR_Rhodpsn_7TM"/>
</dbReference>
<dbReference type="SUPFAM" id="SSF81321">
    <property type="entry name" value="Family A G protein-coupled receptor-like"/>
    <property type="match status" value="1"/>
</dbReference>
<evidence type="ECO:0000256" key="4">
    <source>
        <dbReference type="ARBA" id="ARBA00023040"/>
    </source>
</evidence>
<feature type="transmembrane region" description="Helical" evidence="10">
    <location>
        <begin position="96"/>
        <end position="114"/>
    </location>
</feature>
<dbReference type="InterPro" id="IPR000276">
    <property type="entry name" value="GPCR_Rhodpsn"/>
</dbReference>
<feature type="transmembrane region" description="Helical" evidence="10">
    <location>
        <begin position="187"/>
        <end position="210"/>
    </location>
</feature>
<dbReference type="Pfam" id="PF00001">
    <property type="entry name" value="7tm_1"/>
    <property type="match status" value="1"/>
</dbReference>
<comment type="subcellular location">
    <subcellularLocation>
        <location evidence="1">Membrane</location>
        <topology evidence="1">Multi-pass membrane protein</topology>
    </subcellularLocation>
</comment>
<feature type="transmembrane region" description="Helical" evidence="10">
    <location>
        <begin position="54"/>
        <end position="76"/>
    </location>
</feature>
<comment type="caution">
    <text evidence="12">The sequence shown here is derived from an EMBL/GenBank/DDBJ whole genome shotgun (WGS) entry which is preliminary data.</text>
</comment>
<sequence length="514" mass="58098">MSTYSDELHDLNDRAVKALIPAIIYVVILMIIGLIGNPLVIYFYGCKQKPTPSYYFIVTLAIFDSITCSLSMPLEIVDLVRFYTFESSEACKLLRFINYFASIASGFTLIAIAVDRYRKICRPFETQISLHLCKIIIVFLVIASLFFSWPAAVFFKVVEVNVTESVTVIGYDCTTVRDDEFKTYITVYNIILFVMFAGAITVLIVLYSLVARKIFTLKSFKFYAQKRQSHRRKARPQTSTTNNTEDTAGFSSYSDSLTTATEIQTGLSDIGENDFPLLTIPETSPTPSVAATFSSRKIVPFDTEKRDINSAVPISNSTLNLQRYDSFDESILKENMASIVNRSNSANIEKLKSHQMQLKQNRNAMNSRLKSVNESENTQSTDVTPNGKETFTRQSITRDSNGRVNIDQKKLQAQNINTRKYTIVMLSISVAFIISFLPYLGLITWRTLSKDYEPNLFSESELVAFQIGLRSFLLSSACNPLIYGFLNTEFQSFVLSIFCCCKKKSKEKSSEIST</sequence>
<feature type="transmembrane region" description="Helical" evidence="10">
    <location>
        <begin position="135"/>
        <end position="155"/>
    </location>
</feature>
<keyword evidence="3 10" id="KW-1133">Transmembrane helix</keyword>
<keyword evidence="2 8" id="KW-0812">Transmembrane</keyword>
<comment type="similarity">
    <text evidence="8">Belongs to the G-protein coupled receptor 1 family.</text>
</comment>
<protein>
    <recommendedName>
        <fullName evidence="11">G-protein coupled receptors family 1 profile domain-containing protein</fullName>
    </recommendedName>
</protein>
<evidence type="ECO:0000256" key="1">
    <source>
        <dbReference type="ARBA" id="ARBA00004141"/>
    </source>
</evidence>
<evidence type="ECO:0000259" key="11">
    <source>
        <dbReference type="PROSITE" id="PS50262"/>
    </source>
</evidence>
<organism evidence="12 13">
    <name type="scientific">Pinctada imbricata</name>
    <name type="common">Atlantic pearl-oyster</name>
    <name type="synonym">Pinctada martensii</name>
    <dbReference type="NCBI Taxonomy" id="66713"/>
    <lineage>
        <taxon>Eukaryota</taxon>
        <taxon>Metazoa</taxon>
        <taxon>Spiralia</taxon>
        <taxon>Lophotrochozoa</taxon>
        <taxon>Mollusca</taxon>
        <taxon>Bivalvia</taxon>
        <taxon>Autobranchia</taxon>
        <taxon>Pteriomorphia</taxon>
        <taxon>Pterioida</taxon>
        <taxon>Pterioidea</taxon>
        <taxon>Pteriidae</taxon>
        <taxon>Pinctada</taxon>
    </lineage>
</organism>
<feature type="region of interest" description="Disordered" evidence="9">
    <location>
        <begin position="231"/>
        <end position="252"/>
    </location>
</feature>
<dbReference type="PROSITE" id="PS50262">
    <property type="entry name" value="G_PROTEIN_RECEP_F1_2"/>
    <property type="match status" value="1"/>
</dbReference>
<evidence type="ECO:0000256" key="10">
    <source>
        <dbReference type="SAM" id="Phobius"/>
    </source>
</evidence>
<dbReference type="AlphaFoldDB" id="A0AA89BR26"/>
<dbReference type="PANTHER" id="PTHR24238">
    <property type="entry name" value="G-PROTEIN COUPLED RECEPTOR"/>
    <property type="match status" value="1"/>
</dbReference>